<reference evidence="1 2" key="1">
    <citation type="submission" date="2019-04" db="EMBL/GenBank/DDBJ databases">
        <title>Niastella caeni sp. nov., isolated from activated sludge.</title>
        <authorList>
            <person name="Sheng M."/>
        </authorList>
    </citation>
    <scope>NUCLEOTIDE SEQUENCE [LARGE SCALE GENOMIC DNA]</scope>
    <source>
        <strain evidence="1 2">HX-2-15</strain>
    </source>
</reference>
<accession>A0A4S8HGE4</accession>
<protein>
    <submittedName>
        <fullName evidence="1">Uncharacterized protein</fullName>
    </submittedName>
</protein>
<dbReference type="AlphaFoldDB" id="A0A4S8HGE4"/>
<keyword evidence="2" id="KW-1185">Reference proteome</keyword>
<name>A0A4S8HGE4_9BACT</name>
<dbReference type="RefSeq" id="WP_136579836.1">
    <property type="nucleotide sequence ID" value="NZ_STFF01000008.1"/>
</dbReference>
<sequence>MTTFSQPNALKLFKDAVKGRRLYLLFYSASLEPTAKVFCVEISLEAFEMLLIGHKVKSFEAEFDHVVTIENIIV</sequence>
<dbReference type="Proteomes" id="UP000306918">
    <property type="component" value="Unassembled WGS sequence"/>
</dbReference>
<comment type="caution">
    <text evidence="1">The sequence shown here is derived from an EMBL/GenBank/DDBJ whole genome shotgun (WGS) entry which is preliminary data.</text>
</comment>
<evidence type="ECO:0000313" key="1">
    <source>
        <dbReference type="EMBL" id="THU34220.1"/>
    </source>
</evidence>
<organism evidence="1 2">
    <name type="scientific">Niastella caeni</name>
    <dbReference type="NCBI Taxonomy" id="2569763"/>
    <lineage>
        <taxon>Bacteria</taxon>
        <taxon>Pseudomonadati</taxon>
        <taxon>Bacteroidota</taxon>
        <taxon>Chitinophagia</taxon>
        <taxon>Chitinophagales</taxon>
        <taxon>Chitinophagaceae</taxon>
        <taxon>Niastella</taxon>
    </lineage>
</organism>
<proteinExistence type="predicted"/>
<dbReference type="EMBL" id="STFF01000008">
    <property type="protein sequence ID" value="THU34220.1"/>
    <property type="molecule type" value="Genomic_DNA"/>
</dbReference>
<evidence type="ECO:0000313" key="2">
    <source>
        <dbReference type="Proteomes" id="UP000306918"/>
    </source>
</evidence>
<gene>
    <name evidence="1" type="ORF">FAM09_24690</name>
</gene>